<evidence type="ECO:0000256" key="5">
    <source>
        <dbReference type="ARBA" id="ARBA00022857"/>
    </source>
</evidence>
<dbReference type="EC" id="1.5.1.3" evidence="3"/>
<evidence type="ECO:0000313" key="11">
    <source>
        <dbReference type="RefSeq" id="XP_022312055.1"/>
    </source>
</evidence>
<protein>
    <recommendedName>
        <fullName evidence="3">dihydrofolate reductase</fullName>
        <ecNumber evidence="3">1.5.1.3</ecNumber>
    </recommendedName>
</protein>
<dbReference type="RefSeq" id="XP_022312056.1">
    <property type="nucleotide sequence ID" value="XM_022456348.1"/>
</dbReference>
<dbReference type="GO" id="GO:0046655">
    <property type="term" value="P:folic acid metabolic process"/>
    <property type="evidence" value="ECO:0007669"/>
    <property type="project" value="TreeGrafter"/>
</dbReference>
<keyword evidence="5" id="KW-0521">NADP</keyword>
<evidence type="ECO:0000256" key="4">
    <source>
        <dbReference type="ARBA" id="ARBA00022563"/>
    </source>
</evidence>
<dbReference type="InterPro" id="IPR001796">
    <property type="entry name" value="DHFR_dom"/>
</dbReference>
<dbReference type="Proteomes" id="UP000694844">
    <property type="component" value="Chromosome 10"/>
</dbReference>
<dbReference type="InterPro" id="IPR012259">
    <property type="entry name" value="DHFR"/>
</dbReference>
<evidence type="ECO:0000313" key="10">
    <source>
        <dbReference type="Proteomes" id="UP000694844"/>
    </source>
</evidence>
<feature type="domain" description="DHFR" evidence="9">
    <location>
        <begin position="33"/>
        <end position="213"/>
    </location>
</feature>
<keyword evidence="4" id="KW-0554">One-carbon metabolism</keyword>
<dbReference type="GO" id="GO:0046654">
    <property type="term" value="P:tetrahydrofolate biosynthetic process"/>
    <property type="evidence" value="ECO:0007669"/>
    <property type="project" value="UniProtKB-UniPathway"/>
</dbReference>
<evidence type="ECO:0000256" key="2">
    <source>
        <dbReference type="ARBA" id="ARBA00009539"/>
    </source>
</evidence>
<dbReference type="RefSeq" id="XP_022312055.1">
    <property type="nucleotide sequence ID" value="XM_022456347.1"/>
</dbReference>
<proteinExistence type="inferred from homology"/>
<evidence type="ECO:0000256" key="7">
    <source>
        <dbReference type="ARBA" id="ARBA00048873"/>
    </source>
</evidence>
<dbReference type="AlphaFoldDB" id="A0A8B8CBI4"/>
<dbReference type="Gene3D" id="3.40.430.10">
    <property type="entry name" value="Dihydrofolate Reductase, subunit A"/>
    <property type="match status" value="1"/>
</dbReference>
<dbReference type="PANTHER" id="PTHR48069:SF3">
    <property type="entry name" value="DIHYDROFOLATE REDUCTASE"/>
    <property type="match status" value="1"/>
</dbReference>
<gene>
    <name evidence="11 12" type="primary">LOC111117281</name>
</gene>
<dbReference type="OrthoDB" id="4664297at2759"/>
<dbReference type="PROSITE" id="PS51330">
    <property type="entry name" value="DHFR_2"/>
    <property type="match status" value="1"/>
</dbReference>
<dbReference type="InterPro" id="IPR017925">
    <property type="entry name" value="DHFR_CS"/>
</dbReference>
<evidence type="ECO:0000259" key="9">
    <source>
        <dbReference type="PROSITE" id="PS51330"/>
    </source>
</evidence>
<evidence type="ECO:0000256" key="6">
    <source>
        <dbReference type="ARBA" id="ARBA00023002"/>
    </source>
</evidence>
<comment type="similarity">
    <text evidence="2 8">Belongs to the dihydrofolate reductase family.</text>
</comment>
<comment type="pathway">
    <text evidence="1">Cofactor biosynthesis; tetrahydrofolate biosynthesis; 5,6,7,8-tetrahydrofolate from 7,8-dihydrofolate: step 1/1.</text>
</comment>
<dbReference type="GeneID" id="111117281"/>
<dbReference type="SUPFAM" id="SSF53597">
    <property type="entry name" value="Dihydrofolate reductase-like"/>
    <property type="match status" value="1"/>
</dbReference>
<dbReference type="GO" id="GO:0005739">
    <property type="term" value="C:mitochondrion"/>
    <property type="evidence" value="ECO:0007669"/>
    <property type="project" value="TreeGrafter"/>
</dbReference>
<keyword evidence="10" id="KW-1185">Reference proteome</keyword>
<dbReference type="GO" id="GO:0050661">
    <property type="term" value="F:NADP binding"/>
    <property type="evidence" value="ECO:0007669"/>
    <property type="project" value="InterPro"/>
</dbReference>
<dbReference type="InterPro" id="IPR024072">
    <property type="entry name" value="DHFR-like_dom_sf"/>
</dbReference>
<evidence type="ECO:0000256" key="8">
    <source>
        <dbReference type="RuleBase" id="RU004474"/>
    </source>
</evidence>
<dbReference type="PANTHER" id="PTHR48069">
    <property type="entry name" value="DIHYDROFOLATE REDUCTASE"/>
    <property type="match status" value="1"/>
</dbReference>
<dbReference type="Pfam" id="PF00186">
    <property type="entry name" value="DHFR_1"/>
    <property type="match status" value="1"/>
</dbReference>
<organism evidence="10 12">
    <name type="scientific">Crassostrea virginica</name>
    <name type="common">Eastern oyster</name>
    <dbReference type="NCBI Taxonomy" id="6565"/>
    <lineage>
        <taxon>Eukaryota</taxon>
        <taxon>Metazoa</taxon>
        <taxon>Spiralia</taxon>
        <taxon>Lophotrochozoa</taxon>
        <taxon>Mollusca</taxon>
        <taxon>Bivalvia</taxon>
        <taxon>Autobranchia</taxon>
        <taxon>Pteriomorphia</taxon>
        <taxon>Ostreida</taxon>
        <taxon>Ostreoidea</taxon>
        <taxon>Ostreidae</taxon>
        <taxon>Crassostrea</taxon>
    </lineage>
</organism>
<reference evidence="11 12" key="1">
    <citation type="submission" date="2025-04" db="UniProtKB">
        <authorList>
            <consortium name="RefSeq"/>
        </authorList>
    </citation>
    <scope>IDENTIFICATION</scope>
    <source>
        <tissue evidence="11 12">Whole sample</tissue>
    </source>
</reference>
<evidence type="ECO:0000313" key="12">
    <source>
        <dbReference type="RefSeq" id="XP_022312056.1"/>
    </source>
</evidence>
<evidence type="ECO:0000256" key="1">
    <source>
        <dbReference type="ARBA" id="ARBA00004903"/>
    </source>
</evidence>
<dbReference type="UniPathway" id="UPA00077">
    <property type="reaction ID" value="UER00158"/>
</dbReference>
<sequence length="252" mass="28805">MFRTSYSWFTSLSMRTQCTKRRYARNMDNTLPTLKLVVAACNNWGIGKDGQLPWRLKKDMEFFKKTTMQTQDPDKKNVVVMGRKTWFSIPEKFRPLANRVNIILTNTMSNPPTGAYLAKSLNEAVAMVTGNGVLADKVEGVFIIGGSSVYEAAMESDLPCRIYLTRVLADFDCDTFLPKIDLTTFTKINDCDGVPKEKMTENGIDFVFEVYDKPQNKVHHRSMTECFDNVVCIQSKEPLSPAWKWGTNWDFM</sequence>
<keyword evidence="6" id="KW-0560">Oxidoreductase</keyword>
<dbReference type="FunFam" id="3.40.430.10:FF:000002">
    <property type="entry name" value="Dihydrofolate reductase"/>
    <property type="match status" value="1"/>
</dbReference>
<dbReference type="GO" id="GO:0006730">
    <property type="term" value="P:one-carbon metabolic process"/>
    <property type="evidence" value="ECO:0007669"/>
    <property type="project" value="UniProtKB-KW"/>
</dbReference>
<dbReference type="CDD" id="cd00209">
    <property type="entry name" value="DHFR"/>
    <property type="match status" value="1"/>
</dbReference>
<dbReference type="KEGG" id="cvn:111117281"/>
<dbReference type="PROSITE" id="PS00075">
    <property type="entry name" value="DHFR_1"/>
    <property type="match status" value="1"/>
</dbReference>
<comment type="catalytic activity">
    <reaction evidence="7">
        <text>(6S)-5,6,7,8-tetrahydrofolate + NADP(+) = 7,8-dihydrofolate + NADPH + H(+)</text>
        <dbReference type="Rhea" id="RHEA:15009"/>
        <dbReference type="ChEBI" id="CHEBI:15378"/>
        <dbReference type="ChEBI" id="CHEBI:57451"/>
        <dbReference type="ChEBI" id="CHEBI:57453"/>
        <dbReference type="ChEBI" id="CHEBI:57783"/>
        <dbReference type="ChEBI" id="CHEBI:58349"/>
        <dbReference type="EC" id="1.5.1.3"/>
    </reaction>
</comment>
<evidence type="ECO:0000256" key="3">
    <source>
        <dbReference type="ARBA" id="ARBA00012856"/>
    </source>
</evidence>
<name>A0A8B8CBI4_CRAVI</name>
<dbReference type="GO" id="GO:0004146">
    <property type="term" value="F:dihydrofolate reductase activity"/>
    <property type="evidence" value="ECO:0007669"/>
    <property type="project" value="UniProtKB-EC"/>
</dbReference>
<dbReference type="PRINTS" id="PR00070">
    <property type="entry name" value="DHFR"/>
</dbReference>
<accession>A0A8B8CBI4</accession>
<dbReference type="GO" id="GO:0046452">
    <property type="term" value="P:dihydrofolate metabolic process"/>
    <property type="evidence" value="ECO:0007669"/>
    <property type="project" value="TreeGrafter"/>
</dbReference>